<evidence type="ECO:0000256" key="5">
    <source>
        <dbReference type="ARBA" id="ARBA00022801"/>
    </source>
</evidence>
<protein>
    <recommendedName>
        <fullName evidence="11">Aminopeptidase</fullName>
        <ecNumber evidence="11">3.4.11.-</ecNumber>
    </recommendedName>
</protein>
<keyword evidence="4 9" id="KW-0479">Metal-binding</keyword>
<dbReference type="SUPFAM" id="SSF63737">
    <property type="entry name" value="Leukotriene A4 hydrolase N-terminal domain"/>
    <property type="match status" value="1"/>
</dbReference>
<feature type="binding site" evidence="9">
    <location>
        <position position="313"/>
    </location>
    <ligand>
        <name>Zn(2+)</name>
        <dbReference type="ChEBI" id="CHEBI:29105"/>
        <note>catalytic</note>
    </ligand>
</feature>
<evidence type="ECO:0000259" key="12">
    <source>
        <dbReference type="Pfam" id="PF01433"/>
    </source>
</evidence>
<dbReference type="GO" id="GO:0006508">
    <property type="term" value="P:proteolysis"/>
    <property type="evidence" value="ECO:0007669"/>
    <property type="project" value="UniProtKB-KW"/>
</dbReference>
<feature type="site" description="Transition state stabilizer" evidence="10">
    <location>
        <position position="376"/>
    </location>
</feature>
<feature type="binding site" evidence="9">
    <location>
        <position position="290"/>
    </location>
    <ligand>
        <name>Zn(2+)</name>
        <dbReference type="ChEBI" id="CHEBI:29105"/>
        <note>catalytic</note>
    </ligand>
</feature>
<evidence type="ECO:0000313" key="15">
    <source>
        <dbReference type="EMBL" id="CAG9335310.1"/>
    </source>
</evidence>
<accession>A0AAU9KDD7</accession>
<evidence type="ECO:0000256" key="3">
    <source>
        <dbReference type="ARBA" id="ARBA00022670"/>
    </source>
</evidence>
<dbReference type="PRINTS" id="PR00756">
    <property type="entry name" value="ALADIPTASE"/>
</dbReference>
<dbReference type="InterPro" id="IPR001930">
    <property type="entry name" value="Peptidase_M1"/>
</dbReference>
<dbReference type="EC" id="3.4.11.-" evidence="11"/>
<comment type="cofactor">
    <cofactor evidence="9 11">
        <name>Zn(2+)</name>
        <dbReference type="ChEBI" id="CHEBI:29105"/>
    </cofactor>
    <text evidence="9 11">Binds 1 zinc ion per subunit.</text>
</comment>
<reference evidence="15" key="1">
    <citation type="submission" date="2021-09" db="EMBL/GenBank/DDBJ databases">
        <authorList>
            <consortium name="AG Swart"/>
            <person name="Singh M."/>
            <person name="Singh A."/>
            <person name="Seah K."/>
            <person name="Emmerich C."/>
        </authorList>
    </citation>
    <scope>NUCLEOTIDE SEQUENCE</scope>
    <source>
        <strain evidence="15">ATCC30299</strain>
    </source>
</reference>
<evidence type="ECO:0000256" key="6">
    <source>
        <dbReference type="ARBA" id="ARBA00022833"/>
    </source>
</evidence>
<dbReference type="InterPro" id="IPR024571">
    <property type="entry name" value="ERAP1-like_C_dom"/>
</dbReference>
<comment type="similarity">
    <text evidence="1 11">Belongs to the peptidase M1 family.</text>
</comment>
<gene>
    <name evidence="15" type="ORF">BSTOLATCC_MIC63787</name>
</gene>
<sequence>MSDTRLPQHIKPTYYAISLDYFMREQYYTGTETVTILIEAPSKIFCMHSDSPLVITDIAIVYPMKSGLSYFPTNNDKMCIELPTEIEGEIKIKIDFEVKMDFVIKGSYVCSSTNRTLMATTHFEPIYARKAFPCFDEPIMKARFQLNVTADDDFFVISNMNYTEKNALGSKTAYKFEETPLMSCYLLHWTICKHNQISIVADCGVKISLYAENIDFSHDFLELAKSSLDFYNNYFGISYPLQKLDLISVFKLKYRAMENWGSITFADYCIERLPNEDLQLFPRNCRTLCHEISHMWFGNLVTMEWWTHLWLNEGFARFIEYKCLNSLKPKFKIWLKFLIDVWNIAMLKDVQKNTHSIEVECDDPNRIEEIFDAISYAKGASVLRMLEDFIGEEQFLNGIRKYLNVYKWKNTTTDMLWDVLAEFSFPELGEIMQCWTRQAGFPLITVKKIDDLEYKLTQYSSLAQNSPLLWHVPIKFITDDLSVHYVLFKDKSANIKLEKPSKWIKLNFKTMGFYRSIYSDEIFDEIIKSIKLLSAEDRYGLLSDCIQVYTSTKSRFACLADLIVSMIPEYEYIIIKYTSEVTKLLWENKYLKQISHKLSQFFTRIYRPFWDEYKLDRIEDYYDFGSARLICYTNLVEKCKDREVAWNLIEAKENGSLSAELEPCYFYSKLLCASNEELYNLSVENIIFACFIIENSEDSELIKDVLHFYRLFDTPEALIIKKIIYDSKESLNSTFLLSAMIKEIQIAQETIYINTLATLIEHFITNYWRFDGTFIKQELEDASDDLCETKPAISNFLCSMAESVEITEEFSPSPTYNEILLYFAN</sequence>
<dbReference type="SUPFAM" id="SSF55486">
    <property type="entry name" value="Metalloproteases ('zincins'), catalytic domain"/>
    <property type="match status" value="1"/>
</dbReference>
<evidence type="ECO:0000256" key="11">
    <source>
        <dbReference type="RuleBase" id="RU364040"/>
    </source>
</evidence>
<feature type="binding site" evidence="9">
    <location>
        <position position="294"/>
    </location>
    <ligand>
        <name>Zn(2+)</name>
        <dbReference type="ChEBI" id="CHEBI:29105"/>
        <note>catalytic</note>
    </ligand>
</feature>
<dbReference type="InterPro" id="IPR014782">
    <property type="entry name" value="Peptidase_M1_dom"/>
</dbReference>
<dbReference type="GO" id="GO:0005615">
    <property type="term" value="C:extracellular space"/>
    <property type="evidence" value="ECO:0007669"/>
    <property type="project" value="TreeGrafter"/>
</dbReference>
<feature type="domain" description="Aminopeptidase N-like N-terminal" evidence="14">
    <location>
        <begin position="11"/>
        <end position="186"/>
    </location>
</feature>
<dbReference type="FunFam" id="1.10.390.10:FF:000006">
    <property type="entry name" value="Puromycin-sensitive aminopeptidase"/>
    <property type="match status" value="1"/>
</dbReference>
<dbReference type="PANTHER" id="PTHR11533:SF299">
    <property type="entry name" value="AMINOPEPTIDASE"/>
    <property type="match status" value="1"/>
</dbReference>
<dbReference type="Pfam" id="PF17900">
    <property type="entry name" value="Peptidase_M1_N"/>
    <property type="match status" value="1"/>
</dbReference>
<evidence type="ECO:0000256" key="9">
    <source>
        <dbReference type="PIRSR" id="PIRSR634016-3"/>
    </source>
</evidence>
<dbReference type="GO" id="GO:0016020">
    <property type="term" value="C:membrane"/>
    <property type="evidence" value="ECO:0007669"/>
    <property type="project" value="TreeGrafter"/>
</dbReference>
<evidence type="ECO:0000259" key="14">
    <source>
        <dbReference type="Pfam" id="PF17900"/>
    </source>
</evidence>
<dbReference type="GO" id="GO:0043171">
    <property type="term" value="P:peptide catabolic process"/>
    <property type="evidence" value="ECO:0007669"/>
    <property type="project" value="TreeGrafter"/>
</dbReference>
<comment type="caution">
    <text evidence="15">The sequence shown here is derived from an EMBL/GenBank/DDBJ whole genome shotgun (WGS) entry which is preliminary data.</text>
</comment>
<dbReference type="Gene3D" id="1.10.390.10">
    <property type="entry name" value="Neutral Protease Domain 2"/>
    <property type="match status" value="1"/>
</dbReference>
<dbReference type="Pfam" id="PF11838">
    <property type="entry name" value="ERAP1_C"/>
    <property type="match status" value="1"/>
</dbReference>
<dbReference type="CDD" id="cd09601">
    <property type="entry name" value="M1_APN-Q_like"/>
    <property type="match status" value="1"/>
</dbReference>
<dbReference type="InterPro" id="IPR050344">
    <property type="entry name" value="Peptidase_M1_aminopeptidases"/>
</dbReference>
<keyword evidence="6 9" id="KW-0862">Zinc</keyword>
<keyword evidence="2 11" id="KW-0031">Aminopeptidase</keyword>
<dbReference type="GO" id="GO:0070006">
    <property type="term" value="F:metalloaminopeptidase activity"/>
    <property type="evidence" value="ECO:0007669"/>
    <property type="project" value="TreeGrafter"/>
</dbReference>
<dbReference type="InterPro" id="IPR045357">
    <property type="entry name" value="Aminopeptidase_N-like_N"/>
</dbReference>
<dbReference type="InterPro" id="IPR042097">
    <property type="entry name" value="Aminopeptidase_N-like_N_sf"/>
</dbReference>
<dbReference type="PANTHER" id="PTHR11533">
    <property type="entry name" value="PROTEASE M1 ZINC METALLOPROTEASE"/>
    <property type="match status" value="1"/>
</dbReference>
<evidence type="ECO:0000313" key="16">
    <source>
        <dbReference type="Proteomes" id="UP001162131"/>
    </source>
</evidence>
<evidence type="ECO:0000256" key="10">
    <source>
        <dbReference type="PIRSR" id="PIRSR634016-4"/>
    </source>
</evidence>
<proteinExistence type="inferred from homology"/>
<evidence type="ECO:0000256" key="7">
    <source>
        <dbReference type="ARBA" id="ARBA00023049"/>
    </source>
</evidence>
<dbReference type="AlphaFoldDB" id="A0AAU9KDD7"/>
<evidence type="ECO:0000256" key="1">
    <source>
        <dbReference type="ARBA" id="ARBA00010136"/>
    </source>
</evidence>
<evidence type="ECO:0000256" key="4">
    <source>
        <dbReference type="ARBA" id="ARBA00022723"/>
    </source>
</evidence>
<evidence type="ECO:0000259" key="13">
    <source>
        <dbReference type="Pfam" id="PF11838"/>
    </source>
</evidence>
<organism evidence="15 16">
    <name type="scientific">Blepharisma stoltei</name>
    <dbReference type="NCBI Taxonomy" id="1481888"/>
    <lineage>
        <taxon>Eukaryota</taxon>
        <taxon>Sar</taxon>
        <taxon>Alveolata</taxon>
        <taxon>Ciliophora</taxon>
        <taxon>Postciliodesmatophora</taxon>
        <taxon>Heterotrichea</taxon>
        <taxon>Heterotrichida</taxon>
        <taxon>Blepharismidae</taxon>
        <taxon>Blepharisma</taxon>
    </lineage>
</organism>
<dbReference type="GO" id="GO:0008270">
    <property type="term" value="F:zinc ion binding"/>
    <property type="evidence" value="ECO:0007669"/>
    <property type="project" value="UniProtKB-UniRule"/>
</dbReference>
<dbReference type="GO" id="GO:0005737">
    <property type="term" value="C:cytoplasm"/>
    <property type="evidence" value="ECO:0007669"/>
    <property type="project" value="TreeGrafter"/>
</dbReference>
<dbReference type="GO" id="GO:0042277">
    <property type="term" value="F:peptide binding"/>
    <property type="evidence" value="ECO:0007669"/>
    <property type="project" value="TreeGrafter"/>
</dbReference>
<dbReference type="Pfam" id="PF01433">
    <property type="entry name" value="Peptidase_M1"/>
    <property type="match status" value="1"/>
</dbReference>
<evidence type="ECO:0000256" key="2">
    <source>
        <dbReference type="ARBA" id="ARBA00022438"/>
    </source>
</evidence>
<dbReference type="Proteomes" id="UP001162131">
    <property type="component" value="Unassembled WGS sequence"/>
</dbReference>
<dbReference type="Gene3D" id="2.60.40.1730">
    <property type="entry name" value="tricorn interacting facor f3 domain"/>
    <property type="match status" value="1"/>
</dbReference>
<feature type="domain" description="ERAP1-like C-terminal" evidence="13">
    <location>
        <begin position="503"/>
        <end position="617"/>
    </location>
</feature>
<dbReference type="EMBL" id="CAJZBQ010000062">
    <property type="protein sequence ID" value="CAG9335310.1"/>
    <property type="molecule type" value="Genomic_DNA"/>
</dbReference>
<evidence type="ECO:0000256" key="8">
    <source>
        <dbReference type="PIRSR" id="PIRSR634016-1"/>
    </source>
</evidence>
<feature type="active site" description="Proton acceptor" evidence="8">
    <location>
        <position position="291"/>
    </location>
</feature>
<keyword evidence="16" id="KW-1185">Reference proteome</keyword>
<dbReference type="InterPro" id="IPR027268">
    <property type="entry name" value="Peptidase_M4/M1_CTD_sf"/>
</dbReference>
<dbReference type="Gene3D" id="2.60.40.1910">
    <property type="match status" value="1"/>
</dbReference>
<feature type="domain" description="Peptidase M1 membrane alanine aminopeptidase" evidence="12">
    <location>
        <begin position="221"/>
        <end position="435"/>
    </location>
</feature>
<name>A0AAU9KDD7_9CILI</name>
<keyword evidence="3 11" id="KW-0645">Protease</keyword>
<dbReference type="InterPro" id="IPR034016">
    <property type="entry name" value="M1_APN-typ"/>
</dbReference>
<keyword evidence="5 11" id="KW-0378">Hydrolase</keyword>
<keyword evidence="7 11" id="KW-0482">Metalloprotease</keyword>